<reference evidence="1 3" key="2">
    <citation type="submission" date="2018-11" db="EMBL/GenBank/DDBJ databases">
        <authorList>
            <consortium name="Pathogen Informatics"/>
        </authorList>
    </citation>
    <scope>NUCLEOTIDE SEQUENCE [LARGE SCALE GENOMIC DNA]</scope>
</reference>
<dbReference type="OrthoDB" id="5864015at2759"/>
<dbReference type="STRING" id="318479.A0A0N4UH77"/>
<name>A0A0N4UH77_DRAME</name>
<gene>
    <name evidence="1" type="ORF">DME_LOCUS1498</name>
</gene>
<evidence type="ECO:0000313" key="2">
    <source>
        <dbReference type="Proteomes" id="UP000038040"/>
    </source>
</evidence>
<keyword evidence="3" id="KW-1185">Reference proteome</keyword>
<accession>A0A0N4UH77</accession>
<dbReference type="InterPro" id="IPR005312">
    <property type="entry name" value="DUF1759"/>
</dbReference>
<evidence type="ECO:0000313" key="3">
    <source>
        <dbReference type="Proteomes" id="UP000274756"/>
    </source>
</evidence>
<proteinExistence type="predicted"/>
<dbReference type="WBParaSite" id="DME_0000688401-mRNA-1">
    <property type="protein sequence ID" value="DME_0000688401-mRNA-1"/>
    <property type="gene ID" value="DME_0000688401"/>
</dbReference>
<dbReference type="EMBL" id="UYYG01000023">
    <property type="protein sequence ID" value="VDN51525.1"/>
    <property type="molecule type" value="Genomic_DNA"/>
</dbReference>
<reference evidence="4" key="1">
    <citation type="submission" date="2017-02" db="UniProtKB">
        <authorList>
            <consortium name="WormBaseParasite"/>
        </authorList>
    </citation>
    <scope>IDENTIFICATION</scope>
</reference>
<evidence type="ECO:0000313" key="4">
    <source>
        <dbReference type="WBParaSite" id="DME_0000688401-mRNA-1"/>
    </source>
</evidence>
<dbReference type="Pfam" id="PF03564">
    <property type="entry name" value="DUF1759"/>
    <property type="match status" value="1"/>
</dbReference>
<sequence>MDQQGVGSHLRITLSTIGNRSLDPVDKCRYLIFCLEGESKKLVERFPMDGESYRNVWGILESRYGDKSIIIEELYKELRELNPKTKDIKDSQGLGANISPVDASLGEDINNNSILNMA</sequence>
<dbReference type="AlphaFoldDB" id="A0A0N4UH77"/>
<evidence type="ECO:0000313" key="1">
    <source>
        <dbReference type="EMBL" id="VDN51525.1"/>
    </source>
</evidence>
<dbReference type="Proteomes" id="UP000038040">
    <property type="component" value="Unplaced"/>
</dbReference>
<protein>
    <submittedName>
        <fullName evidence="4">CARD domain-containing protein</fullName>
    </submittedName>
</protein>
<organism evidence="2 4">
    <name type="scientific">Dracunculus medinensis</name>
    <name type="common">Guinea worm</name>
    <dbReference type="NCBI Taxonomy" id="318479"/>
    <lineage>
        <taxon>Eukaryota</taxon>
        <taxon>Metazoa</taxon>
        <taxon>Ecdysozoa</taxon>
        <taxon>Nematoda</taxon>
        <taxon>Chromadorea</taxon>
        <taxon>Rhabditida</taxon>
        <taxon>Spirurina</taxon>
        <taxon>Dracunculoidea</taxon>
        <taxon>Dracunculidae</taxon>
        <taxon>Dracunculus</taxon>
    </lineage>
</organism>
<dbReference type="Proteomes" id="UP000274756">
    <property type="component" value="Unassembled WGS sequence"/>
</dbReference>